<dbReference type="GO" id="GO:0016740">
    <property type="term" value="F:transferase activity"/>
    <property type="evidence" value="ECO:0007669"/>
    <property type="project" value="UniProtKB-KW"/>
</dbReference>
<keyword evidence="4" id="KW-0547">Nucleotide-binding</keyword>
<dbReference type="GeneID" id="37019047"/>
<dbReference type="InterPro" id="IPR016135">
    <property type="entry name" value="UBQ-conjugating_enzyme/RWD"/>
</dbReference>
<dbReference type="EMBL" id="KZ819603">
    <property type="protein sequence ID" value="PWN35300.1"/>
    <property type="molecule type" value="Genomic_DNA"/>
</dbReference>
<evidence type="ECO:0000259" key="6">
    <source>
        <dbReference type="PROSITE" id="PS50127"/>
    </source>
</evidence>
<dbReference type="PROSITE" id="PS50127">
    <property type="entry name" value="UBC_2"/>
    <property type="match status" value="1"/>
</dbReference>
<feature type="region of interest" description="Disordered" evidence="5">
    <location>
        <begin position="21"/>
        <end position="50"/>
    </location>
</feature>
<feature type="domain" description="UBC core" evidence="6">
    <location>
        <begin position="15"/>
        <end position="190"/>
    </location>
</feature>
<dbReference type="PANTHER" id="PTHR24067">
    <property type="entry name" value="UBIQUITIN-CONJUGATING ENZYME E2"/>
    <property type="match status" value="1"/>
</dbReference>
<dbReference type="AlphaFoldDB" id="A0A316VCU3"/>
<dbReference type="GO" id="GO:0005524">
    <property type="term" value="F:ATP binding"/>
    <property type="evidence" value="ECO:0007669"/>
    <property type="project" value="UniProtKB-UniRule"/>
</dbReference>
<accession>A0A316VCU3</accession>
<dbReference type="PROSITE" id="PS00183">
    <property type="entry name" value="UBC_1"/>
    <property type="match status" value="1"/>
</dbReference>
<evidence type="ECO:0000256" key="4">
    <source>
        <dbReference type="RuleBase" id="RU362109"/>
    </source>
</evidence>
<gene>
    <name evidence="7" type="ORF">FA14DRAFT_145058</name>
</gene>
<evidence type="ECO:0000256" key="2">
    <source>
        <dbReference type="ARBA" id="ARBA00022786"/>
    </source>
</evidence>
<keyword evidence="8" id="KW-1185">Reference proteome</keyword>
<protein>
    <submittedName>
        <fullName evidence="7">Ubiquitin-conjugating enzyme</fullName>
    </submittedName>
</protein>
<keyword evidence="4" id="KW-0067">ATP-binding</keyword>
<dbReference type="InterPro" id="IPR050113">
    <property type="entry name" value="Ub_conjugating_enzyme"/>
</dbReference>
<dbReference type="Gene3D" id="3.10.110.10">
    <property type="entry name" value="Ubiquitin Conjugating Enzyme"/>
    <property type="match status" value="1"/>
</dbReference>
<dbReference type="STRING" id="1280837.A0A316VCU3"/>
<keyword evidence="2 4" id="KW-0833">Ubl conjugation pathway</keyword>
<evidence type="ECO:0000313" key="8">
    <source>
        <dbReference type="Proteomes" id="UP000245771"/>
    </source>
</evidence>
<evidence type="ECO:0000256" key="1">
    <source>
        <dbReference type="ARBA" id="ARBA00022679"/>
    </source>
</evidence>
<dbReference type="Pfam" id="PF00179">
    <property type="entry name" value="UQ_con"/>
    <property type="match status" value="1"/>
</dbReference>
<evidence type="ECO:0000313" key="7">
    <source>
        <dbReference type="EMBL" id="PWN35300.1"/>
    </source>
</evidence>
<organism evidence="7 8">
    <name type="scientific">Meira miltonrushii</name>
    <dbReference type="NCBI Taxonomy" id="1280837"/>
    <lineage>
        <taxon>Eukaryota</taxon>
        <taxon>Fungi</taxon>
        <taxon>Dikarya</taxon>
        <taxon>Basidiomycota</taxon>
        <taxon>Ustilaginomycotina</taxon>
        <taxon>Exobasidiomycetes</taxon>
        <taxon>Exobasidiales</taxon>
        <taxon>Brachybasidiaceae</taxon>
        <taxon>Meira</taxon>
    </lineage>
</organism>
<dbReference type="Proteomes" id="UP000245771">
    <property type="component" value="Unassembled WGS sequence"/>
</dbReference>
<evidence type="ECO:0000256" key="5">
    <source>
        <dbReference type="SAM" id="MobiDB-lite"/>
    </source>
</evidence>
<dbReference type="InterPro" id="IPR023313">
    <property type="entry name" value="UBQ-conjugating_AS"/>
</dbReference>
<dbReference type="CDD" id="cd23812">
    <property type="entry name" value="UBCc_ScPEX4-like"/>
    <property type="match status" value="1"/>
</dbReference>
<reference evidence="7 8" key="1">
    <citation type="journal article" date="2018" name="Mol. Biol. Evol.">
        <title>Broad Genomic Sampling Reveals a Smut Pathogenic Ancestry of the Fungal Clade Ustilaginomycotina.</title>
        <authorList>
            <person name="Kijpornyongpan T."/>
            <person name="Mondo S.J."/>
            <person name="Barry K."/>
            <person name="Sandor L."/>
            <person name="Lee J."/>
            <person name="Lipzen A."/>
            <person name="Pangilinan J."/>
            <person name="LaButti K."/>
            <person name="Hainaut M."/>
            <person name="Henrissat B."/>
            <person name="Grigoriev I.V."/>
            <person name="Spatafora J.W."/>
            <person name="Aime M.C."/>
        </authorList>
    </citation>
    <scope>NUCLEOTIDE SEQUENCE [LARGE SCALE GENOMIC DNA]</scope>
    <source>
        <strain evidence="7 8">MCA 3882</strain>
    </source>
</reference>
<proteinExistence type="inferred from homology"/>
<sequence length="194" mass="20912">MATRSTKPEGEASATTLRRLMKEYQTEQKIQDQQSASSGSGSGNAKATSAAASRDENILYLAPKDTEGTQLLEWQATIRGPPGGSYEGGIFDLVITVPASYPTKPPSMRFVTRLWHPNVSWKTGEICLDVLSSQWSPAWNLSSALTAVIALLDAPEPDSPLNVDAATVFRTGDPLAYKSMCRMYTLLWASGPAA</sequence>
<keyword evidence="1" id="KW-0808">Transferase</keyword>
<dbReference type="RefSeq" id="XP_025355602.1">
    <property type="nucleotide sequence ID" value="XM_025497266.1"/>
</dbReference>
<feature type="compositionally biased region" description="Low complexity" evidence="5">
    <location>
        <begin position="35"/>
        <end position="50"/>
    </location>
</feature>
<evidence type="ECO:0000256" key="3">
    <source>
        <dbReference type="PROSITE-ProRule" id="PRU10133"/>
    </source>
</evidence>
<feature type="active site" description="Glycyl thioester intermediate" evidence="3">
    <location>
        <position position="127"/>
    </location>
</feature>
<dbReference type="SUPFAM" id="SSF54495">
    <property type="entry name" value="UBC-like"/>
    <property type="match status" value="1"/>
</dbReference>
<dbReference type="SMART" id="SM00212">
    <property type="entry name" value="UBCc"/>
    <property type="match status" value="1"/>
</dbReference>
<dbReference type="InterPro" id="IPR000608">
    <property type="entry name" value="UBC"/>
</dbReference>
<name>A0A316VCU3_9BASI</name>
<feature type="compositionally biased region" description="Basic and acidic residues" evidence="5">
    <location>
        <begin position="21"/>
        <end position="30"/>
    </location>
</feature>
<dbReference type="OrthoDB" id="9973183at2759"/>
<dbReference type="FunCoup" id="A0A316VCU3">
    <property type="interactions" value="150"/>
</dbReference>
<dbReference type="InParanoid" id="A0A316VCU3"/>
<comment type="similarity">
    <text evidence="4">Belongs to the ubiquitin-conjugating enzyme family.</text>
</comment>